<keyword evidence="5" id="KW-0539">Nucleus</keyword>
<evidence type="ECO:0000313" key="9">
    <source>
        <dbReference type="Proteomes" id="UP000225277"/>
    </source>
</evidence>
<evidence type="ECO:0000256" key="1">
    <source>
        <dbReference type="ARBA" id="ARBA00004123"/>
    </source>
</evidence>
<dbReference type="Proteomes" id="UP000225277">
    <property type="component" value="Unassembled WGS sequence"/>
</dbReference>
<dbReference type="PROSITE" id="PS50171">
    <property type="entry name" value="ZF_MATRIN"/>
    <property type="match status" value="1"/>
</dbReference>
<dbReference type="GO" id="GO:0003723">
    <property type="term" value="F:RNA binding"/>
    <property type="evidence" value="ECO:0007669"/>
    <property type="project" value="TreeGrafter"/>
</dbReference>
<evidence type="ECO:0000259" key="7">
    <source>
        <dbReference type="PROSITE" id="PS50171"/>
    </source>
</evidence>
<keyword evidence="3" id="KW-0863">Zinc-finger</keyword>
<keyword evidence="9" id="KW-1185">Reference proteome</keyword>
<dbReference type="InterPro" id="IPR040023">
    <property type="entry name" value="WBP4"/>
</dbReference>
<dbReference type="Pfam" id="PF06220">
    <property type="entry name" value="zf-U1"/>
    <property type="match status" value="1"/>
</dbReference>
<protein>
    <submittedName>
        <fullName evidence="8">Related to formin binding protein</fullName>
    </submittedName>
</protein>
<evidence type="ECO:0000313" key="8">
    <source>
        <dbReference type="EMBL" id="CZT16773.1"/>
    </source>
</evidence>
<evidence type="ECO:0000256" key="6">
    <source>
        <dbReference type="SAM" id="MobiDB-lite"/>
    </source>
</evidence>
<sequence length="295" mass="32357">MSEYWKSTPSYWCKFCSQYVRDSPLERKNHDASGRHQNNISRSLRELHKNKERETRDQQRAKDEVARLNGLFSDKPGGARDAAKPVGSTSRATPAPTNVNSAEQRKAHAEQLAAMGVALPEELQKQVTGVGNYHVVSERRVEPSEAGVVSGSRSLAEILAEAKGEPSEVEEEQDAEEGSKTAPKRKLEHDENEDEEGEPKRKAWGSNFKTYPAVKDAADDDFDLDALLSGVVRKKEPAVKAEGDDSVVKQEDDASSPKPLSSVPDVGQSEPSHTKPESASEAAPAVVFKKRKGKK</sequence>
<feature type="domain" description="Matrin-type" evidence="7">
    <location>
        <begin position="11"/>
        <end position="42"/>
    </location>
</feature>
<keyword evidence="4" id="KW-0862">Zinc</keyword>
<reference evidence="8 9" key="1">
    <citation type="submission" date="2016-03" db="EMBL/GenBank/DDBJ databases">
        <authorList>
            <person name="Ploux O."/>
        </authorList>
    </citation>
    <scope>NUCLEOTIDE SEQUENCE [LARGE SCALE GENOMIC DNA]</scope>
    <source>
        <strain evidence="8 9">URUG2</strain>
    </source>
</reference>
<dbReference type="GO" id="GO:0000398">
    <property type="term" value="P:mRNA splicing, via spliceosome"/>
    <property type="evidence" value="ECO:0007669"/>
    <property type="project" value="InterPro"/>
</dbReference>
<dbReference type="GO" id="GO:0008270">
    <property type="term" value="F:zinc ion binding"/>
    <property type="evidence" value="ECO:0007669"/>
    <property type="project" value="UniProtKB-KW"/>
</dbReference>
<evidence type="ECO:0000256" key="2">
    <source>
        <dbReference type="ARBA" id="ARBA00022723"/>
    </source>
</evidence>
<dbReference type="PANTHER" id="PTHR13173">
    <property type="entry name" value="WW DOMAIN BINDING PROTEIN 4"/>
    <property type="match status" value="1"/>
</dbReference>
<dbReference type="AlphaFoldDB" id="A0A2D3V8R3"/>
<feature type="region of interest" description="Disordered" evidence="6">
    <location>
        <begin position="139"/>
        <end position="207"/>
    </location>
</feature>
<dbReference type="SUPFAM" id="SSF57667">
    <property type="entry name" value="beta-beta-alpha zinc fingers"/>
    <property type="match status" value="1"/>
</dbReference>
<comment type="subcellular location">
    <subcellularLocation>
        <location evidence="1">Nucleus</location>
    </subcellularLocation>
</comment>
<dbReference type="EMBL" id="FJUY01000003">
    <property type="protein sequence ID" value="CZT16773.1"/>
    <property type="molecule type" value="Genomic_DNA"/>
</dbReference>
<keyword evidence="2" id="KW-0479">Metal-binding</keyword>
<gene>
    <name evidence="8" type="ORF">RCC_02608</name>
</gene>
<evidence type="ECO:0000256" key="5">
    <source>
        <dbReference type="ARBA" id="ARBA00023242"/>
    </source>
</evidence>
<feature type="compositionally biased region" description="Basic and acidic residues" evidence="6">
    <location>
        <begin position="43"/>
        <end position="66"/>
    </location>
</feature>
<feature type="region of interest" description="Disordered" evidence="6">
    <location>
        <begin position="26"/>
        <end position="108"/>
    </location>
</feature>
<feature type="compositionally biased region" description="Polar residues" evidence="6">
    <location>
        <begin position="87"/>
        <end position="102"/>
    </location>
</feature>
<feature type="region of interest" description="Disordered" evidence="6">
    <location>
        <begin position="230"/>
        <end position="295"/>
    </location>
</feature>
<organism evidence="8 9">
    <name type="scientific">Ramularia collo-cygni</name>
    <dbReference type="NCBI Taxonomy" id="112498"/>
    <lineage>
        <taxon>Eukaryota</taxon>
        <taxon>Fungi</taxon>
        <taxon>Dikarya</taxon>
        <taxon>Ascomycota</taxon>
        <taxon>Pezizomycotina</taxon>
        <taxon>Dothideomycetes</taxon>
        <taxon>Dothideomycetidae</taxon>
        <taxon>Mycosphaerellales</taxon>
        <taxon>Mycosphaerellaceae</taxon>
        <taxon>Ramularia</taxon>
    </lineage>
</organism>
<feature type="compositionally biased region" description="Basic and acidic residues" evidence="6">
    <location>
        <begin position="233"/>
        <end position="252"/>
    </location>
</feature>
<dbReference type="RefSeq" id="XP_023623666.1">
    <property type="nucleotide sequence ID" value="XM_023767898.1"/>
</dbReference>
<name>A0A2D3V8R3_9PEZI</name>
<dbReference type="GO" id="GO:0071011">
    <property type="term" value="C:precatalytic spliceosome"/>
    <property type="evidence" value="ECO:0007669"/>
    <property type="project" value="TreeGrafter"/>
</dbReference>
<dbReference type="STRING" id="112498.A0A2D3V8R3"/>
<dbReference type="InterPro" id="IPR000690">
    <property type="entry name" value="Matrin/U1-C_Znf_C2H2"/>
</dbReference>
<dbReference type="GeneID" id="35597823"/>
<feature type="compositionally biased region" description="Acidic residues" evidence="6">
    <location>
        <begin position="167"/>
        <end position="176"/>
    </location>
</feature>
<proteinExistence type="predicted"/>
<dbReference type="PANTHER" id="PTHR13173:SF10">
    <property type="entry name" value="WW DOMAIN-BINDING PROTEIN 4"/>
    <property type="match status" value="1"/>
</dbReference>
<evidence type="ECO:0000256" key="3">
    <source>
        <dbReference type="ARBA" id="ARBA00022771"/>
    </source>
</evidence>
<dbReference type="Gene3D" id="3.30.160.60">
    <property type="entry name" value="Classic Zinc Finger"/>
    <property type="match status" value="1"/>
</dbReference>
<accession>A0A2D3V8R3</accession>
<dbReference type="InterPro" id="IPR013085">
    <property type="entry name" value="U1-CZ_Znf_C2H2"/>
</dbReference>
<dbReference type="OrthoDB" id="191651at2759"/>
<dbReference type="InterPro" id="IPR036236">
    <property type="entry name" value="Znf_C2H2_sf"/>
</dbReference>
<evidence type="ECO:0000256" key="4">
    <source>
        <dbReference type="ARBA" id="ARBA00022833"/>
    </source>
</evidence>